<dbReference type="GO" id="GO:0005886">
    <property type="term" value="C:plasma membrane"/>
    <property type="evidence" value="ECO:0007669"/>
    <property type="project" value="UniProtKB-SubCell"/>
</dbReference>
<dbReference type="PANTHER" id="PTHR40077">
    <property type="entry name" value="MEMBRANE PROTEIN-RELATED"/>
    <property type="match status" value="1"/>
</dbReference>
<keyword evidence="2" id="KW-1003">Cell membrane</keyword>
<keyword evidence="9" id="KW-1185">Reference proteome</keyword>
<keyword evidence="3 6" id="KW-0812">Transmembrane</keyword>
<reference evidence="8 9" key="1">
    <citation type="submission" date="2019-09" db="EMBL/GenBank/DDBJ databases">
        <title>Genome Sequence of Larkinella sp MA1.</title>
        <authorList>
            <person name="Srinivasan S."/>
        </authorList>
    </citation>
    <scope>NUCLEOTIDE SEQUENCE [LARGE SCALE GENOMIC DNA]</scope>
    <source>
        <strain evidence="8 9">MA1</strain>
    </source>
</reference>
<dbReference type="Proteomes" id="UP000326344">
    <property type="component" value="Unassembled WGS sequence"/>
</dbReference>
<evidence type="ECO:0000256" key="3">
    <source>
        <dbReference type="ARBA" id="ARBA00022692"/>
    </source>
</evidence>
<gene>
    <name evidence="8" type="ORF">F0P93_05150</name>
</gene>
<evidence type="ECO:0000256" key="6">
    <source>
        <dbReference type="SAM" id="Phobius"/>
    </source>
</evidence>
<evidence type="ECO:0000256" key="5">
    <source>
        <dbReference type="ARBA" id="ARBA00023136"/>
    </source>
</evidence>
<evidence type="ECO:0000313" key="9">
    <source>
        <dbReference type="Proteomes" id="UP000326344"/>
    </source>
</evidence>
<name>A0A5N1JTL0_9BACT</name>
<dbReference type="AlphaFoldDB" id="A0A5N1JTL0"/>
<comment type="caution">
    <text evidence="8">The sequence shown here is derived from an EMBL/GenBank/DDBJ whole genome shotgun (WGS) entry which is preliminary data.</text>
</comment>
<protein>
    <submittedName>
        <fullName evidence="8">DUF3817 domain-containing protein</fullName>
    </submittedName>
</protein>
<feature type="transmembrane region" description="Helical" evidence="6">
    <location>
        <begin position="12"/>
        <end position="33"/>
    </location>
</feature>
<evidence type="ECO:0000313" key="8">
    <source>
        <dbReference type="EMBL" id="KAA9357123.1"/>
    </source>
</evidence>
<accession>A0A5N1JTL0</accession>
<dbReference type="NCBIfam" id="TIGR03954">
    <property type="entry name" value="integ_memb_HG"/>
    <property type="match status" value="1"/>
</dbReference>
<evidence type="ECO:0000256" key="4">
    <source>
        <dbReference type="ARBA" id="ARBA00022989"/>
    </source>
</evidence>
<proteinExistence type="predicted"/>
<evidence type="ECO:0000256" key="1">
    <source>
        <dbReference type="ARBA" id="ARBA00004651"/>
    </source>
</evidence>
<dbReference type="EMBL" id="VTWS01000001">
    <property type="protein sequence ID" value="KAA9357123.1"/>
    <property type="molecule type" value="Genomic_DNA"/>
</dbReference>
<organism evidence="8 9">
    <name type="scientific">Larkinella humicola</name>
    <dbReference type="NCBI Taxonomy" id="2607654"/>
    <lineage>
        <taxon>Bacteria</taxon>
        <taxon>Pseudomonadati</taxon>
        <taxon>Bacteroidota</taxon>
        <taxon>Cytophagia</taxon>
        <taxon>Cytophagales</taxon>
        <taxon>Spirosomataceae</taxon>
        <taxon>Larkinella</taxon>
    </lineage>
</organism>
<evidence type="ECO:0000256" key="2">
    <source>
        <dbReference type="ARBA" id="ARBA00022475"/>
    </source>
</evidence>
<feature type="domain" description="DUF3817" evidence="7">
    <location>
        <begin position="9"/>
        <end position="97"/>
    </location>
</feature>
<comment type="subcellular location">
    <subcellularLocation>
        <location evidence="1">Cell membrane</location>
        <topology evidence="1">Multi-pass membrane protein</topology>
    </subcellularLocation>
</comment>
<keyword evidence="5 6" id="KW-0472">Membrane</keyword>
<dbReference type="PANTHER" id="PTHR40077:SF1">
    <property type="entry name" value="MEMBRANE PROTEIN"/>
    <property type="match status" value="1"/>
</dbReference>
<feature type="transmembrane region" description="Helical" evidence="6">
    <location>
        <begin position="72"/>
        <end position="91"/>
    </location>
</feature>
<evidence type="ECO:0000259" key="7">
    <source>
        <dbReference type="Pfam" id="PF12823"/>
    </source>
</evidence>
<dbReference type="RefSeq" id="WP_150875200.1">
    <property type="nucleotide sequence ID" value="NZ_VTWS01000001.1"/>
</dbReference>
<dbReference type="InterPro" id="IPR023845">
    <property type="entry name" value="DUF3817_TM"/>
</dbReference>
<keyword evidence="4 6" id="KW-1133">Transmembrane helix</keyword>
<dbReference type="Pfam" id="PF12823">
    <property type="entry name" value="DUF3817"/>
    <property type="match status" value="1"/>
</dbReference>
<feature type="transmembrane region" description="Helical" evidence="6">
    <location>
        <begin position="45"/>
        <end position="66"/>
    </location>
</feature>
<sequence length="104" mass="11767">MSLSLKTPLGRFRFIGILEGISFLVLLGIAMPLKYWAGWPLAVKYVGWAHGVLFIAYLIALFAVAFDRRWSFIRVVVAFIASLVPFGTFWLESRLKKEAEQSVS</sequence>